<evidence type="ECO:0000313" key="1">
    <source>
        <dbReference type="EMBL" id="KAJ4445412.1"/>
    </source>
</evidence>
<organism evidence="1 2">
    <name type="scientific">Periplaneta americana</name>
    <name type="common">American cockroach</name>
    <name type="synonym">Blatta americana</name>
    <dbReference type="NCBI Taxonomy" id="6978"/>
    <lineage>
        <taxon>Eukaryota</taxon>
        <taxon>Metazoa</taxon>
        <taxon>Ecdysozoa</taxon>
        <taxon>Arthropoda</taxon>
        <taxon>Hexapoda</taxon>
        <taxon>Insecta</taxon>
        <taxon>Pterygota</taxon>
        <taxon>Neoptera</taxon>
        <taxon>Polyneoptera</taxon>
        <taxon>Dictyoptera</taxon>
        <taxon>Blattodea</taxon>
        <taxon>Blattoidea</taxon>
        <taxon>Blattidae</taxon>
        <taxon>Blattinae</taxon>
        <taxon>Periplaneta</taxon>
    </lineage>
</organism>
<gene>
    <name evidence="1" type="ORF">ANN_07217</name>
</gene>
<keyword evidence="2" id="KW-1185">Reference proteome</keyword>
<comment type="caution">
    <text evidence="1">The sequence shown here is derived from an EMBL/GenBank/DDBJ whole genome shotgun (WGS) entry which is preliminary data.</text>
</comment>
<accession>A0ABQ8TI27</accession>
<proteinExistence type="predicted"/>
<dbReference type="EMBL" id="JAJSOF020000011">
    <property type="protein sequence ID" value="KAJ4445412.1"/>
    <property type="molecule type" value="Genomic_DNA"/>
</dbReference>
<reference evidence="1 2" key="1">
    <citation type="journal article" date="2022" name="Allergy">
        <title>Genome assembly and annotation of Periplaneta americana reveal a comprehensive cockroach allergen profile.</title>
        <authorList>
            <person name="Wang L."/>
            <person name="Xiong Q."/>
            <person name="Saelim N."/>
            <person name="Wang L."/>
            <person name="Nong W."/>
            <person name="Wan A.T."/>
            <person name="Shi M."/>
            <person name="Liu X."/>
            <person name="Cao Q."/>
            <person name="Hui J.H.L."/>
            <person name="Sookrung N."/>
            <person name="Leung T.F."/>
            <person name="Tungtrongchitr A."/>
            <person name="Tsui S.K.W."/>
        </authorList>
    </citation>
    <scope>NUCLEOTIDE SEQUENCE [LARGE SCALE GENOMIC DNA]</scope>
    <source>
        <strain evidence="1">PWHHKU_190912</strain>
    </source>
</reference>
<sequence length="488" mass="53866">DVDDVPTKSGRCSPSLHVPHDFCDSEHSDTEYQDDHHQKVRPPVRLDAATLGDFPACYVIPALKSYEFPAVGVFIDSRIVPGFRYRVRPIQEQVNGHPVPKHLFNGRALQLQSIGRGYSRRLTFQADSNTLNNNTNYFWSDSRPEGFAFELELVSPGDKFTLHDANHVAAGTLEILHIEAPQEEVSQVVLNDGSIEKTARLRAVCKVEWFDNGQSAIVMPIRGLAVAVKPKQGDQGASVTRVMNVTVGSHPRRGFTLTPGVSEKWRRTTVHGETVGDIPTQYTITGLEAHELPVIGTYVDPRIVPGFYYRVRPAGSKKLLFGGQSLRLVSVGPGYGKRITFAPNEKCLNSPGNFFWSDSHPDGLGFEPRAVHAGMKFTVSAAGQRLGEGSVFRADAVQQEEKQELVKDANGVTIIKYIHVDVTCHITLDTNESKEPEPHVMRVSGTAIVSRGPHQTAAQLKRIENIGLASQLNMLFVTQQAKLVFHPL</sequence>
<name>A0ABQ8TI27_PERAM</name>
<feature type="non-terminal residue" evidence="1">
    <location>
        <position position="1"/>
    </location>
</feature>
<protein>
    <submittedName>
        <fullName evidence="1">Uncharacterized protein</fullName>
    </submittedName>
</protein>
<evidence type="ECO:0000313" key="2">
    <source>
        <dbReference type="Proteomes" id="UP001148838"/>
    </source>
</evidence>
<dbReference type="Proteomes" id="UP001148838">
    <property type="component" value="Unassembled WGS sequence"/>
</dbReference>